<keyword evidence="7" id="KW-0436">Ligase</keyword>
<dbReference type="RefSeq" id="WP_190302173.1">
    <property type="nucleotide sequence ID" value="NZ_JACOIJ010000015.1"/>
</dbReference>
<dbReference type="PANTHER" id="PTHR37422">
    <property type="entry name" value="TEICHURONIC ACID BIOSYNTHESIS PROTEIN TUAE"/>
    <property type="match status" value="1"/>
</dbReference>
<feature type="transmembrane region" description="Helical" evidence="5">
    <location>
        <begin position="67"/>
        <end position="86"/>
    </location>
</feature>
<dbReference type="Pfam" id="PF04932">
    <property type="entry name" value="Wzy_C"/>
    <property type="match status" value="1"/>
</dbReference>
<evidence type="ECO:0000256" key="5">
    <source>
        <dbReference type="SAM" id="Phobius"/>
    </source>
</evidence>
<organism evidence="7 8">
    <name type="scientific">Sphingobacterium litopenaei</name>
    <dbReference type="NCBI Taxonomy" id="2763500"/>
    <lineage>
        <taxon>Bacteria</taxon>
        <taxon>Pseudomonadati</taxon>
        <taxon>Bacteroidota</taxon>
        <taxon>Sphingobacteriia</taxon>
        <taxon>Sphingobacteriales</taxon>
        <taxon>Sphingobacteriaceae</taxon>
        <taxon>Sphingobacterium</taxon>
    </lineage>
</organism>
<feature type="transmembrane region" description="Helical" evidence="5">
    <location>
        <begin position="5"/>
        <end position="26"/>
    </location>
</feature>
<keyword evidence="8" id="KW-1185">Reference proteome</keyword>
<feature type="transmembrane region" description="Helical" evidence="5">
    <location>
        <begin position="356"/>
        <end position="371"/>
    </location>
</feature>
<dbReference type="InterPro" id="IPR051533">
    <property type="entry name" value="WaaL-like"/>
</dbReference>
<dbReference type="InterPro" id="IPR007016">
    <property type="entry name" value="O-antigen_ligase-rel_domated"/>
</dbReference>
<keyword evidence="4 5" id="KW-0472">Membrane</keyword>
<feature type="transmembrane region" description="Helical" evidence="5">
    <location>
        <begin position="204"/>
        <end position="220"/>
    </location>
</feature>
<comment type="caution">
    <text evidence="7">The sequence shown here is derived from an EMBL/GenBank/DDBJ whole genome shotgun (WGS) entry which is preliminary data.</text>
</comment>
<evidence type="ECO:0000259" key="6">
    <source>
        <dbReference type="Pfam" id="PF04932"/>
    </source>
</evidence>
<evidence type="ECO:0000313" key="8">
    <source>
        <dbReference type="Proteomes" id="UP000651271"/>
    </source>
</evidence>
<feature type="transmembrane region" description="Helical" evidence="5">
    <location>
        <begin position="98"/>
        <end position="115"/>
    </location>
</feature>
<feature type="transmembrane region" description="Helical" evidence="5">
    <location>
        <begin position="127"/>
        <end position="151"/>
    </location>
</feature>
<keyword evidence="3 5" id="KW-1133">Transmembrane helix</keyword>
<evidence type="ECO:0000256" key="4">
    <source>
        <dbReference type="ARBA" id="ARBA00023136"/>
    </source>
</evidence>
<accession>A0ABR7YEM8</accession>
<protein>
    <submittedName>
        <fullName evidence="7">O-antigen ligase family protein</fullName>
    </submittedName>
</protein>
<feature type="transmembrane region" description="Helical" evidence="5">
    <location>
        <begin position="38"/>
        <end position="55"/>
    </location>
</feature>
<dbReference type="Proteomes" id="UP000651271">
    <property type="component" value="Unassembled WGS sequence"/>
</dbReference>
<gene>
    <name evidence="7" type="ORF">H8B04_09295</name>
</gene>
<sequence length="398" mass="46197">MDKYLVRIISFFIYIGFYIGIVLMLSLKLEDLTRFYSIPFRIIITLCIILYLVVYRNKIKESQNFDFSIFLYFFWFIYFIKIYLDLLGNVVYESKDSFDFGLYTIIYCIFPYIFFKRIDFQKYGNEIINAFILAGFILGITSIYLYSDLIFSGNIGRLTEAKYQGYEAKTINPLILAYTSTLTIGLVLYKLSSTSKGYNFPTKLYYIAILLISFILTLIGSSRGAFLALIITLIILLVNGNRTFRIKFIQIILFSTPLFIWLFFKVGSGIFDRLENLNNISNDNSASTRLTLWDNSLNEFMDSPLLGGRLEIGGIYPHNIFIEIMMATGLIGFLSFLIFLIYIFSKSFALLRYDNKYTWVIIFFVQSLIHYNFTESIYLSNALFISMGIIAGIKIKGE</sequence>
<feature type="transmembrane region" description="Helical" evidence="5">
    <location>
        <begin position="320"/>
        <end position="344"/>
    </location>
</feature>
<keyword evidence="2 5" id="KW-0812">Transmembrane</keyword>
<evidence type="ECO:0000256" key="3">
    <source>
        <dbReference type="ARBA" id="ARBA00022989"/>
    </source>
</evidence>
<dbReference type="PANTHER" id="PTHR37422:SF17">
    <property type="entry name" value="O-ANTIGEN LIGASE"/>
    <property type="match status" value="1"/>
</dbReference>
<comment type="subcellular location">
    <subcellularLocation>
        <location evidence="1">Membrane</location>
        <topology evidence="1">Multi-pass membrane protein</topology>
    </subcellularLocation>
</comment>
<feature type="transmembrane region" description="Helical" evidence="5">
    <location>
        <begin position="171"/>
        <end position="192"/>
    </location>
</feature>
<proteinExistence type="predicted"/>
<dbReference type="EMBL" id="JACOIJ010000015">
    <property type="protein sequence ID" value="MBD1429765.1"/>
    <property type="molecule type" value="Genomic_DNA"/>
</dbReference>
<dbReference type="GO" id="GO:0016874">
    <property type="term" value="F:ligase activity"/>
    <property type="evidence" value="ECO:0007669"/>
    <property type="project" value="UniProtKB-KW"/>
</dbReference>
<feature type="domain" description="O-antigen ligase-related" evidence="6">
    <location>
        <begin position="209"/>
        <end position="337"/>
    </location>
</feature>
<feature type="transmembrane region" description="Helical" evidence="5">
    <location>
        <begin position="251"/>
        <end position="271"/>
    </location>
</feature>
<reference evidence="7 8" key="1">
    <citation type="submission" date="2020-08" db="EMBL/GenBank/DDBJ databases">
        <title>Sphingobacterium sp. DN04309 isolated from aquaculture water.</title>
        <authorList>
            <person name="Zhang M."/>
        </authorList>
    </citation>
    <scope>NUCLEOTIDE SEQUENCE [LARGE SCALE GENOMIC DNA]</scope>
    <source>
        <strain evidence="7 8">DN04309</strain>
    </source>
</reference>
<feature type="transmembrane region" description="Helical" evidence="5">
    <location>
        <begin position="226"/>
        <end position="244"/>
    </location>
</feature>
<evidence type="ECO:0000313" key="7">
    <source>
        <dbReference type="EMBL" id="MBD1429765.1"/>
    </source>
</evidence>
<evidence type="ECO:0000256" key="2">
    <source>
        <dbReference type="ARBA" id="ARBA00022692"/>
    </source>
</evidence>
<name>A0ABR7YEM8_9SPHI</name>
<evidence type="ECO:0000256" key="1">
    <source>
        <dbReference type="ARBA" id="ARBA00004141"/>
    </source>
</evidence>